<proteinExistence type="predicted"/>
<sequence>MSLRDNSPSNTVRSTVARARPIRPPPKEYDYKISGGGKDIVAFTLFANARHSKDAPTLVGRDPVAGTVRLRLEKPTTVKSITITICGRCLPTVGFYVDTNSFSDENTFMEISHKLWSAEQDGRRADMISGGVTRDGKLQGEYLWSYAIEIPPTLTAPTPAGEVSFVPPQTFKEQYCAMVVYDVLLRIKRKWPLPDYKIEAPFVYVPAISPSGFPGLRRLAYAQGTPLPSPHIDPDGWHAFGDIQLTGTLFKSRPLDVECTLFLAKPLQYTRGTEIPLYMRISSHNSQAVDILSSEVTTAIAVRLQRRIKLSALTKSRNKLSSMALDTGSRVQESLGARAVWWPSTTAADLIFVSGRYVRYVRGELRLKDGLKPSSAMPYMKIDVSLFDPCCDMVE</sequence>
<dbReference type="OrthoDB" id="2333384at2759"/>
<evidence type="ECO:0008006" key="4">
    <source>
        <dbReference type="Google" id="ProtNLM"/>
    </source>
</evidence>
<dbReference type="InterPro" id="IPR014752">
    <property type="entry name" value="Arrestin-like_C"/>
</dbReference>
<accession>A0A0D2PKK3</accession>
<name>A0A0D2PKK3_HYPSF</name>
<evidence type="ECO:0000256" key="1">
    <source>
        <dbReference type="SAM" id="MobiDB-lite"/>
    </source>
</evidence>
<evidence type="ECO:0000313" key="2">
    <source>
        <dbReference type="EMBL" id="KJA20505.1"/>
    </source>
</evidence>
<dbReference type="EMBL" id="KN817566">
    <property type="protein sequence ID" value="KJA20505.1"/>
    <property type="molecule type" value="Genomic_DNA"/>
</dbReference>
<evidence type="ECO:0000313" key="3">
    <source>
        <dbReference type="Proteomes" id="UP000054270"/>
    </source>
</evidence>
<organism evidence="2 3">
    <name type="scientific">Hypholoma sublateritium (strain FD-334 SS-4)</name>
    <dbReference type="NCBI Taxonomy" id="945553"/>
    <lineage>
        <taxon>Eukaryota</taxon>
        <taxon>Fungi</taxon>
        <taxon>Dikarya</taxon>
        <taxon>Basidiomycota</taxon>
        <taxon>Agaricomycotina</taxon>
        <taxon>Agaricomycetes</taxon>
        <taxon>Agaricomycetidae</taxon>
        <taxon>Agaricales</taxon>
        <taxon>Agaricineae</taxon>
        <taxon>Strophariaceae</taxon>
        <taxon>Hypholoma</taxon>
    </lineage>
</organism>
<reference evidence="3" key="1">
    <citation type="submission" date="2014-04" db="EMBL/GenBank/DDBJ databases">
        <title>Evolutionary Origins and Diversification of the Mycorrhizal Mutualists.</title>
        <authorList>
            <consortium name="DOE Joint Genome Institute"/>
            <consortium name="Mycorrhizal Genomics Consortium"/>
            <person name="Kohler A."/>
            <person name="Kuo A."/>
            <person name="Nagy L.G."/>
            <person name="Floudas D."/>
            <person name="Copeland A."/>
            <person name="Barry K.W."/>
            <person name="Cichocki N."/>
            <person name="Veneault-Fourrey C."/>
            <person name="LaButti K."/>
            <person name="Lindquist E.A."/>
            <person name="Lipzen A."/>
            <person name="Lundell T."/>
            <person name="Morin E."/>
            <person name="Murat C."/>
            <person name="Riley R."/>
            <person name="Ohm R."/>
            <person name="Sun H."/>
            <person name="Tunlid A."/>
            <person name="Henrissat B."/>
            <person name="Grigoriev I.V."/>
            <person name="Hibbett D.S."/>
            <person name="Martin F."/>
        </authorList>
    </citation>
    <scope>NUCLEOTIDE SEQUENCE [LARGE SCALE GENOMIC DNA]</scope>
    <source>
        <strain evidence="3">FD-334 SS-4</strain>
    </source>
</reference>
<dbReference type="Proteomes" id="UP000054270">
    <property type="component" value="Unassembled WGS sequence"/>
</dbReference>
<dbReference type="OMA" id="YMRISSH"/>
<gene>
    <name evidence="2" type="ORF">HYPSUDRAFT_784216</name>
</gene>
<dbReference type="Gene3D" id="2.60.40.640">
    <property type="match status" value="1"/>
</dbReference>
<keyword evidence="3" id="KW-1185">Reference proteome</keyword>
<feature type="region of interest" description="Disordered" evidence="1">
    <location>
        <begin position="1"/>
        <end position="24"/>
    </location>
</feature>
<dbReference type="SUPFAM" id="SSF81296">
    <property type="entry name" value="E set domains"/>
    <property type="match status" value="1"/>
</dbReference>
<dbReference type="AlphaFoldDB" id="A0A0D2PKK3"/>
<feature type="compositionally biased region" description="Polar residues" evidence="1">
    <location>
        <begin position="1"/>
        <end position="14"/>
    </location>
</feature>
<dbReference type="InterPro" id="IPR014756">
    <property type="entry name" value="Ig_E-set"/>
</dbReference>
<protein>
    <recommendedName>
        <fullName evidence="4">Arrestin-like N-terminal domain-containing protein</fullName>
    </recommendedName>
</protein>